<sequence length="159" mass="17309">MTDTQEKLTARERARKAQATALEAQRKRDSDNLKDLERYFKANDELDKVTAKFEADVRKLTDAYEPKRQRFEGEAAEALAAMKERGESATSIAALTGLNVTEVTALTKKASDSEGELSRIDKILTNGGKAKDSPTPPKPEVIENDGSGQEPVPESAATA</sequence>
<dbReference type="EMBL" id="RXLR01000024">
    <property type="protein sequence ID" value="TDH18012.1"/>
    <property type="molecule type" value="Genomic_DNA"/>
</dbReference>
<comment type="caution">
    <text evidence="2">The sequence shown here is derived from an EMBL/GenBank/DDBJ whole genome shotgun (WGS) entry which is preliminary data.</text>
</comment>
<accession>A0A4R5P523</accession>
<feature type="compositionally biased region" description="Basic and acidic residues" evidence="1">
    <location>
        <begin position="1"/>
        <end position="12"/>
    </location>
</feature>
<feature type="region of interest" description="Disordered" evidence="1">
    <location>
        <begin position="1"/>
        <end position="28"/>
    </location>
</feature>
<evidence type="ECO:0000313" key="2">
    <source>
        <dbReference type="EMBL" id="TDH18012.1"/>
    </source>
</evidence>
<evidence type="ECO:0000313" key="3">
    <source>
        <dbReference type="Proteomes" id="UP000295627"/>
    </source>
</evidence>
<protein>
    <submittedName>
        <fullName evidence="2">Uncharacterized protein</fullName>
    </submittedName>
</protein>
<dbReference type="Proteomes" id="UP000295627">
    <property type="component" value="Unassembled WGS sequence"/>
</dbReference>
<gene>
    <name evidence="2" type="ORF">EJ571_25125</name>
</gene>
<dbReference type="RefSeq" id="WP_078335835.1">
    <property type="nucleotide sequence ID" value="NZ_MAFQ01000014.1"/>
</dbReference>
<reference evidence="2 3" key="1">
    <citation type="journal article" date="2019" name="Sci. Rep.">
        <title>Extended insight into the Mycobacterium chelonae-abscessus complex through whole genome sequencing of Mycobacterium salmoniphilum outbreak and Mycobacterium salmoniphilum-like strains.</title>
        <authorList>
            <person name="Behra P.R.K."/>
            <person name="Das S."/>
            <person name="Pettersson B.M.F."/>
            <person name="Shirreff L."/>
            <person name="DuCote T."/>
            <person name="Jacobsson K.G."/>
            <person name="Ennis D.G."/>
            <person name="Kirsebom L.A."/>
        </authorList>
    </citation>
    <scope>NUCLEOTIDE SEQUENCE [LARGE SCALE GENOMIC DNA]</scope>
    <source>
        <strain evidence="2 3">DSM 45524</strain>
    </source>
</reference>
<name>A0A4R5P523_9MYCO</name>
<proteinExistence type="predicted"/>
<organism evidence="2 3">
    <name type="scientific">Mycobacteroides franklinii</name>
    <dbReference type="NCBI Taxonomy" id="948102"/>
    <lineage>
        <taxon>Bacteria</taxon>
        <taxon>Bacillati</taxon>
        <taxon>Actinomycetota</taxon>
        <taxon>Actinomycetes</taxon>
        <taxon>Mycobacteriales</taxon>
        <taxon>Mycobacteriaceae</taxon>
        <taxon>Mycobacteroides</taxon>
    </lineage>
</organism>
<evidence type="ECO:0000256" key="1">
    <source>
        <dbReference type="SAM" id="MobiDB-lite"/>
    </source>
</evidence>
<dbReference type="AlphaFoldDB" id="A0A4R5P523"/>
<feature type="region of interest" description="Disordered" evidence="1">
    <location>
        <begin position="123"/>
        <end position="159"/>
    </location>
</feature>